<comment type="caution">
    <text evidence="2">The sequence shown here is derived from an EMBL/GenBank/DDBJ whole genome shotgun (WGS) entry which is preliminary data.</text>
</comment>
<proteinExistence type="predicted"/>
<sequence>MKNWLISGYGYGFPYLPKIHHDKITFDVVKKIPFALLSILEQSKLSMEKKLKNRSVKLVFTLVFLTLAYASCKKDKTETQSKSDVVGTSISSAKESFEKNSKIIEPNYVGQSFLSKELLGKRKLDWDNAFSQSSGDTIAVFVPVKLDARITLVDGGLPGARIDNLLYLRLMTTSKAFDGSKAEMISMIPDQIWEKGKKFSGHMFIENWFAPNISVVSRTKNSTIPTIINSKKPGDKVVNGFMDCYTATETACVGAGDGETCVTNTTTVCVGGGGNGGNPGGGGGWGGGTGGGGDGGGGTGTPGGAGGGGGGNPGNNNPSDIIVSLKEFPCAQAVAEQLPTLKNDIAKILQKTFAQKDLINLTFEPRPSISGTKTDGELISSSGSNYVVGINPDILTNSTKEYILVTLYHEGLHAYFSEKKRLLGDAEFERQFLGINVNGGRLIAVQNEGHWPMGYDMYIRGLKDAILSLNPNFGADRALALAEAGIIQLEPSASIINDQERDTRKPGYTGNKCP</sequence>
<dbReference type="Proteomes" id="UP000537204">
    <property type="component" value="Unassembled WGS sequence"/>
</dbReference>
<accession>A0A7W8ZP03</accession>
<feature type="compositionally biased region" description="Gly residues" evidence="1">
    <location>
        <begin position="280"/>
        <end position="313"/>
    </location>
</feature>
<protein>
    <submittedName>
        <fullName evidence="2">Putative membrane protein YgcG</fullName>
    </submittedName>
</protein>
<feature type="region of interest" description="Disordered" evidence="1">
    <location>
        <begin position="280"/>
        <end position="318"/>
    </location>
</feature>
<organism evidence="2 3">
    <name type="scientific">Pedobacter cryoconitis</name>
    <dbReference type="NCBI Taxonomy" id="188932"/>
    <lineage>
        <taxon>Bacteria</taxon>
        <taxon>Pseudomonadati</taxon>
        <taxon>Bacteroidota</taxon>
        <taxon>Sphingobacteriia</taxon>
        <taxon>Sphingobacteriales</taxon>
        <taxon>Sphingobacteriaceae</taxon>
        <taxon>Pedobacter</taxon>
    </lineage>
</organism>
<gene>
    <name evidence="2" type="ORF">HDE68_003476</name>
</gene>
<evidence type="ECO:0000256" key="1">
    <source>
        <dbReference type="SAM" id="MobiDB-lite"/>
    </source>
</evidence>
<dbReference type="AlphaFoldDB" id="A0A7W8ZP03"/>
<dbReference type="EMBL" id="JACHCE010000005">
    <property type="protein sequence ID" value="MBB5637561.1"/>
    <property type="molecule type" value="Genomic_DNA"/>
</dbReference>
<evidence type="ECO:0000313" key="2">
    <source>
        <dbReference type="EMBL" id="MBB5637561.1"/>
    </source>
</evidence>
<name>A0A7W8ZP03_9SPHI</name>
<dbReference type="RefSeq" id="WP_183883428.1">
    <property type="nucleotide sequence ID" value="NZ_JACHCE010000005.1"/>
</dbReference>
<evidence type="ECO:0000313" key="3">
    <source>
        <dbReference type="Proteomes" id="UP000537204"/>
    </source>
</evidence>
<reference evidence="2 3" key="1">
    <citation type="submission" date="2020-08" db="EMBL/GenBank/DDBJ databases">
        <title>Genomic Encyclopedia of Type Strains, Phase IV (KMG-V): Genome sequencing to study the core and pangenomes of soil and plant-associated prokaryotes.</title>
        <authorList>
            <person name="Whitman W."/>
        </authorList>
    </citation>
    <scope>NUCLEOTIDE SEQUENCE [LARGE SCALE GENOMIC DNA]</scope>
    <source>
        <strain evidence="2 3">S3M1</strain>
    </source>
</reference>